<comment type="caution">
    <text evidence="2">The sequence shown here is derived from an EMBL/GenBank/DDBJ whole genome shotgun (WGS) entry which is preliminary data.</text>
</comment>
<organism evidence="2 3">
    <name type="scientific">Catenuloplanes niger</name>
    <dbReference type="NCBI Taxonomy" id="587534"/>
    <lineage>
        <taxon>Bacteria</taxon>
        <taxon>Bacillati</taxon>
        <taxon>Actinomycetota</taxon>
        <taxon>Actinomycetes</taxon>
        <taxon>Micromonosporales</taxon>
        <taxon>Micromonosporaceae</taxon>
        <taxon>Catenuloplanes</taxon>
    </lineage>
</organism>
<evidence type="ECO:0000313" key="2">
    <source>
        <dbReference type="EMBL" id="MDR7327777.1"/>
    </source>
</evidence>
<gene>
    <name evidence="2" type="ORF">J2S44_008027</name>
</gene>
<dbReference type="RefSeq" id="WP_310428406.1">
    <property type="nucleotide sequence ID" value="NZ_JAVDYC010000001.1"/>
</dbReference>
<evidence type="ECO:0000256" key="1">
    <source>
        <dbReference type="SAM" id="SignalP"/>
    </source>
</evidence>
<dbReference type="Proteomes" id="UP001183629">
    <property type="component" value="Unassembled WGS sequence"/>
</dbReference>
<protein>
    <submittedName>
        <fullName evidence="2">Alpha-glucoside transport system substrate-binding protein</fullName>
    </submittedName>
</protein>
<dbReference type="Gene3D" id="3.40.190.10">
    <property type="entry name" value="Periplasmic binding protein-like II"/>
    <property type="match status" value="2"/>
</dbReference>
<feature type="signal peptide" evidence="1">
    <location>
        <begin position="1"/>
        <end position="25"/>
    </location>
</feature>
<name>A0AAE4CXS1_9ACTN</name>
<feature type="chain" id="PRO_5042161565" evidence="1">
    <location>
        <begin position="26"/>
        <end position="456"/>
    </location>
</feature>
<evidence type="ECO:0000313" key="3">
    <source>
        <dbReference type="Proteomes" id="UP001183629"/>
    </source>
</evidence>
<accession>A0AAE4CXS1</accession>
<dbReference type="SUPFAM" id="SSF53850">
    <property type="entry name" value="Periplasmic binding protein-like II"/>
    <property type="match status" value="1"/>
</dbReference>
<dbReference type="InterPro" id="IPR006059">
    <property type="entry name" value="SBP"/>
</dbReference>
<keyword evidence="1" id="KW-0732">Signal</keyword>
<proteinExistence type="predicted"/>
<keyword evidence="3" id="KW-1185">Reference proteome</keyword>
<dbReference type="EMBL" id="JAVDYC010000001">
    <property type="protein sequence ID" value="MDR7327777.1"/>
    <property type="molecule type" value="Genomic_DNA"/>
</dbReference>
<dbReference type="Pfam" id="PF01547">
    <property type="entry name" value="SBP_bac_1"/>
    <property type="match status" value="1"/>
</dbReference>
<reference evidence="2 3" key="1">
    <citation type="submission" date="2023-07" db="EMBL/GenBank/DDBJ databases">
        <title>Sequencing the genomes of 1000 actinobacteria strains.</title>
        <authorList>
            <person name="Klenk H.-P."/>
        </authorList>
    </citation>
    <scope>NUCLEOTIDE SEQUENCE [LARGE SCALE GENOMIC DNA]</scope>
    <source>
        <strain evidence="2 3">DSM 44711</strain>
    </source>
</reference>
<sequence length="456" mass="48327">MRRHPLTRTLAALLVGVSAVPAGCAAPRETDRAIVVLGPWLDNGPPGQDDERDPFRRVLDRYEEDHDVTINYEGTRAIGQALRSAVQNGTPPDIVIMPNVGDLAYYAREGISEPLGTPDGTTAPTLPSGGLAIDNLALWHRPTDGGTEAYAVMLKTDLKSAFWYRPADLAGQDVPRTWPDLLALTGTLAGTGRAPLCLGMSAPSAPGWPGTDWVEDLLLHRAGPDAYQRWVSGELPWATGEVAAAWNAWADLLRSRPVAAAQPRQALLTSFGDAGDALMRGECGLFHQGSFIAGTYDRFPVGDGTAEPGADYAFFPTPAAGAGPTEDASEVSADFAALLTDHPAAAALLRHLHGSEARDTWVAESNGAIFGPDVDPAHDRYDMVGRAVATELRDGGRLCLDASDAMPAALSSAFHQAVLEQVADPDRDSGPLLRELDTLSATDAVAADRLRLTCTD</sequence>
<dbReference type="AlphaFoldDB" id="A0AAE4CXS1"/>